<dbReference type="InterPro" id="IPR016161">
    <property type="entry name" value="Ald_DH/histidinol_DH"/>
</dbReference>
<organism evidence="9 10">
    <name type="scientific">Deinococcus oregonensis</name>
    <dbReference type="NCBI Taxonomy" id="1805970"/>
    <lineage>
        <taxon>Bacteria</taxon>
        <taxon>Thermotogati</taxon>
        <taxon>Deinococcota</taxon>
        <taxon>Deinococci</taxon>
        <taxon>Deinococcales</taxon>
        <taxon>Deinococcaceae</taxon>
        <taxon>Deinococcus</taxon>
    </lineage>
</organism>
<dbReference type="RefSeq" id="WP_380014658.1">
    <property type="nucleotide sequence ID" value="NZ_JBHLYR010000060.1"/>
</dbReference>
<evidence type="ECO:0000256" key="7">
    <source>
        <dbReference type="RuleBase" id="RU003345"/>
    </source>
</evidence>
<dbReference type="NCBIfam" id="NF002852">
    <property type="entry name" value="PRK03137.1"/>
    <property type="match status" value="1"/>
</dbReference>
<accession>A0ABV6B5P0</accession>
<evidence type="ECO:0000256" key="2">
    <source>
        <dbReference type="ARBA" id="ARBA00012884"/>
    </source>
</evidence>
<comment type="caution">
    <text evidence="9">The sequence shown here is derived from an EMBL/GenBank/DDBJ whole genome shotgun (WGS) entry which is preliminary data.</text>
</comment>
<dbReference type="Gene3D" id="3.40.309.10">
    <property type="entry name" value="Aldehyde Dehydrogenase, Chain A, domain 2"/>
    <property type="match status" value="1"/>
</dbReference>
<dbReference type="PROSITE" id="PS00687">
    <property type="entry name" value="ALDEHYDE_DEHYDR_GLU"/>
    <property type="match status" value="1"/>
</dbReference>
<evidence type="ECO:0000259" key="8">
    <source>
        <dbReference type="Pfam" id="PF00171"/>
    </source>
</evidence>
<dbReference type="InterPro" id="IPR029510">
    <property type="entry name" value="Ald_DH_CS_GLU"/>
</dbReference>
<comment type="similarity">
    <text evidence="7">Belongs to the aldehyde dehydrogenase family.</text>
</comment>
<evidence type="ECO:0000256" key="6">
    <source>
        <dbReference type="PROSITE-ProRule" id="PRU10007"/>
    </source>
</evidence>
<reference evidence="9 10" key="1">
    <citation type="submission" date="2024-09" db="EMBL/GenBank/DDBJ databases">
        <authorList>
            <person name="Sun Q."/>
            <person name="Mori K."/>
        </authorList>
    </citation>
    <scope>NUCLEOTIDE SEQUENCE [LARGE SCALE GENOMIC DNA]</scope>
    <source>
        <strain evidence="9 10">JCM 13503</strain>
    </source>
</reference>
<dbReference type="PANTHER" id="PTHR42862:SF1">
    <property type="entry name" value="DELTA-1-PYRROLINE-5-CARBOXYLATE DEHYDROGENASE 2, ISOFORM A-RELATED"/>
    <property type="match status" value="1"/>
</dbReference>
<keyword evidence="3 7" id="KW-0560">Oxidoreductase</keyword>
<dbReference type="InterPro" id="IPR016163">
    <property type="entry name" value="Ald_DH_C"/>
</dbReference>
<keyword evidence="10" id="KW-1185">Reference proteome</keyword>
<dbReference type="InterPro" id="IPR015590">
    <property type="entry name" value="Aldehyde_DH_dom"/>
</dbReference>
<gene>
    <name evidence="9" type="ORF">ACFFLM_20035</name>
</gene>
<dbReference type="InterPro" id="IPR016160">
    <property type="entry name" value="Ald_DH_CS_CYS"/>
</dbReference>
<evidence type="ECO:0000256" key="4">
    <source>
        <dbReference type="ARBA" id="ARBA00023027"/>
    </source>
</evidence>
<dbReference type="InterPro" id="IPR050485">
    <property type="entry name" value="Proline_metab_enzyme"/>
</dbReference>
<dbReference type="Pfam" id="PF00171">
    <property type="entry name" value="Aldedh"/>
    <property type="match status" value="1"/>
</dbReference>
<dbReference type="Proteomes" id="UP001589733">
    <property type="component" value="Unassembled WGS sequence"/>
</dbReference>
<evidence type="ECO:0000313" key="10">
    <source>
        <dbReference type="Proteomes" id="UP001589733"/>
    </source>
</evidence>
<evidence type="ECO:0000256" key="1">
    <source>
        <dbReference type="ARBA" id="ARBA00004786"/>
    </source>
</evidence>
<name>A0ABV6B5P0_9DEIO</name>
<dbReference type="CDD" id="cd07124">
    <property type="entry name" value="ALDH_PutA-P5CDH-RocA"/>
    <property type="match status" value="1"/>
</dbReference>
<sequence length="532" mass="58327">MTASLMAGFLPFEHEPYHDFANPATAQAQRDAFALVRQQYVGHTFPLYIGGQRVEAESGGTFEVRNPADTREVVWHFPKASAQQRDDAIAAAQHAFETWRFSNPFQRASIFKRAAELLRARRMEFNAVMTLENGKNWAETDGEVAESVDHFEVFARETLRWAEGKPVYPMPDEHVTTVYEPLGVVVCISPWNFPSAIPLGMALGALAAGNTVIWKPASETPLSSLLMLELLFEAGLPRDTVQFLTGTDDVLGDPLVDSPHVRMIAFTGSKEIGCRIVERAAKMQPGQRWIKRVMAEMGGKDPTVVCADGDVEAAAVGIVQAAFGYAGQKCSACSRVIAEDSVYDALLDRVTELARNLKVGLPEDNAATGPVIHAGSAERIHRAVEAGQHTARLVLGGERPEVRGAQGEPVEGGYVSPTIFAEVDPRDPLFQEEIFGPVLAFSRARDWQHAIDLANDSEYGLTAAFYSRDPHKISEARRRMHVGNLYINRKCTGALSGTHAFGGYGMSGTNAKVGGPDYLFWFLQTKTVAQRY</sequence>
<evidence type="ECO:0000256" key="5">
    <source>
        <dbReference type="ARBA" id="ARBA00048142"/>
    </source>
</evidence>
<dbReference type="SUPFAM" id="SSF53720">
    <property type="entry name" value="ALDH-like"/>
    <property type="match status" value="1"/>
</dbReference>
<proteinExistence type="inferred from homology"/>
<evidence type="ECO:0000313" key="9">
    <source>
        <dbReference type="EMBL" id="MFB9994250.1"/>
    </source>
</evidence>
<dbReference type="EC" id="1.2.1.88" evidence="2"/>
<feature type="active site" evidence="6">
    <location>
        <position position="296"/>
    </location>
</feature>
<dbReference type="Gene3D" id="3.40.605.10">
    <property type="entry name" value="Aldehyde Dehydrogenase, Chain A, domain 1"/>
    <property type="match status" value="1"/>
</dbReference>
<dbReference type="GO" id="GO:0003842">
    <property type="term" value="F:L-glutamate gamma-semialdehyde dehydrogenase activity"/>
    <property type="evidence" value="ECO:0007669"/>
    <property type="project" value="UniProtKB-EC"/>
</dbReference>
<evidence type="ECO:0000256" key="3">
    <source>
        <dbReference type="ARBA" id="ARBA00023002"/>
    </source>
</evidence>
<dbReference type="PANTHER" id="PTHR42862">
    <property type="entry name" value="DELTA-1-PYRROLINE-5-CARBOXYLATE DEHYDROGENASE 1, ISOFORM A-RELATED"/>
    <property type="match status" value="1"/>
</dbReference>
<dbReference type="EMBL" id="JBHLYR010000060">
    <property type="protein sequence ID" value="MFB9994250.1"/>
    <property type="molecule type" value="Genomic_DNA"/>
</dbReference>
<feature type="domain" description="Aldehyde dehydrogenase" evidence="8">
    <location>
        <begin position="55"/>
        <end position="528"/>
    </location>
</feature>
<comment type="pathway">
    <text evidence="1">Amino-acid degradation; L-proline degradation into L-glutamate; L-glutamate from L-proline: step 2/2.</text>
</comment>
<protein>
    <recommendedName>
        <fullName evidence="2">L-glutamate gamma-semialdehyde dehydrogenase</fullName>
        <ecNumber evidence="2">1.2.1.88</ecNumber>
    </recommendedName>
</protein>
<dbReference type="InterPro" id="IPR016162">
    <property type="entry name" value="Ald_DH_N"/>
</dbReference>
<comment type="catalytic activity">
    <reaction evidence="5">
        <text>L-glutamate 5-semialdehyde + NAD(+) + H2O = L-glutamate + NADH + 2 H(+)</text>
        <dbReference type="Rhea" id="RHEA:30235"/>
        <dbReference type="ChEBI" id="CHEBI:15377"/>
        <dbReference type="ChEBI" id="CHEBI:15378"/>
        <dbReference type="ChEBI" id="CHEBI:29985"/>
        <dbReference type="ChEBI" id="CHEBI:57540"/>
        <dbReference type="ChEBI" id="CHEBI:57945"/>
        <dbReference type="ChEBI" id="CHEBI:58066"/>
        <dbReference type="EC" id="1.2.1.88"/>
    </reaction>
</comment>
<keyword evidence="4" id="KW-0520">NAD</keyword>
<dbReference type="InterPro" id="IPR005932">
    <property type="entry name" value="RocA"/>
</dbReference>
<dbReference type="PROSITE" id="PS00070">
    <property type="entry name" value="ALDEHYDE_DEHYDR_CYS"/>
    <property type="match status" value="1"/>
</dbReference>